<organism evidence="1 2">
    <name type="scientific">Prymnesium parvum</name>
    <name type="common">Toxic golden alga</name>
    <dbReference type="NCBI Taxonomy" id="97485"/>
    <lineage>
        <taxon>Eukaryota</taxon>
        <taxon>Haptista</taxon>
        <taxon>Haptophyta</taxon>
        <taxon>Prymnesiophyceae</taxon>
        <taxon>Prymnesiales</taxon>
        <taxon>Prymnesiaceae</taxon>
        <taxon>Prymnesium</taxon>
    </lineage>
</organism>
<sequence length="153" mass="17548">MDDISEAIISHLRLDDAPSLFHLQVVGLDYAHPAYTFHNKQFCPVLKVTAPVEAGRRVFTVDYLDNHRRTEMNNRSQYERGWEKITFHKDDWEGAVAFVDGFMNEGGRASRITLHRLDSRQSLASWDTEARSDEMRAARLAIIRGAFKALLAK</sequence>
<accession>A0AB34JZS3</accession>
<dbReference type="AlphaFoldDB" id="A0AB34JZS3"/>
<dbReference type="Proteomes" id="UP001515480">
    <property type="component" value="Unassembled WGS sequence"/>
</dbReference>
<proteinExistence type="predicted"/>
<keyword evidence="2" id="KW-1185">Reference proteome</keyword>
<name>A0AB34JZS3_PRYPA</name>
<evidence type="ECO:0000313" key="2">
    <source>
        <dbReference type="Proteomes" id="UP001515480"/>
    </source>
</evidence>
<comment type="caution">
    <text evidence="1">The sequence shown here is derived from an EMBL/GenBank/DDBJ whole genome shotgun (WGS) entry which is preliminary data.</text>
</comment>
<reference evidence="1 2" key="1">
    <citation type="journal article" date="2024" name="Science">
        <title>Giant polyketide synthase enzymes in the biosynthesis of giant marine polyether toxins.</title>
        <authorList>
            <person name="Fallon T.R."/>
            <person name="Shende V.V."/>
            <person name="Wierzbicki I.H."/>
            <person name="Pendleton A.L."/>
            <person name="Watervoot N.F."/>
            <person name="Auber R.P."/>
            <person name="Gonzalez D.J."/>
            <person name="Wisecaver J.H."/>
            <person name="Moore B.S."/>
        </authorList>
    </citation>
    <scope>NUCLEOTIDE SEQUENCE [LARGE SCALE GENOMIC DNA]</scope>
    <source>
        <strain evidence="1 2">12B1</strain>
    </source>
</reference>
<gene>
    <name evidence="1" type="ORF">AB1Y20_015888</name>
</gene>
<dbReference type="EMBL" id="JBGBPQ010000003">
    <property type="protein sequence ID" value="KAL1527209.1"/>
    <property type="molecule type" value="Genomic_DNA"/>
</dbReference>
<evidence type="ECO:0000313" key="1">
    <source>
        <dbReference type="EMBL" id="KAL1527209.1"/>
    </source>
</evidence>
<protein>
    <submittedName>
        <fullName evidence="1">Uncharacterized protein</fullName>
    </submittedName>
</protein>